<organism evidence="2 3">
    <name type="scientific">Coleophoma crateriformis</name>
    <dbReference type="NCBI Taxonomy" id="565419"/>
    <lineage>
        <taxon>Eukaryota</taxon>
        <taxon>Fungi</taxon>
        <taxon>Dikarya</taxon>
        <taxon>Ascomycota</taxon>
        <taxon>Pezizomycotina</taxon>
        <taxon>Leotiomycetes</taxon>
        <taxon>Helotiales</taxon>
        <taxon>Dermateaceae</taxon>
        <taxon>Coleophoma</taxon>
    </lineage>
</organism>
<keyword evidence="1" id="KW-1133">Transmembrane helix</keyword>
<reference evidence="2 3" key="1">
    <citation type="journal article" date="2018" name="IMA Fungus">
        <title>IMA Genome-F 9: Draft genome sequence of Annulohypoxylon stygium, Aspergillus mulundensis, Berkeleyomyces basicola (syn. Thielaviopsis basicola), Ceratocystis smalleyi, two Cercospora beticola strains, Coleophoma cylindrospora, Fusarium fracticaudum, Phialophora cf. hyalina, and Morchella septimelata.</title>
        <authorList>
            <person name="Wingfield B.D."/>
            <person name="Bills G.F."/>
            <person name="Dong Y."/>
            <person name="Huang W."/>
            <person name="Nel W.J."/>
            <person name="Swalarsk-Parry B.S."/>
            <person name="Vaghefi N."/>
            <person name="Wilken P.M."/>
            <person name="An Z."/>
            <person name="de Beer Z.W."/>
            <person name="De Vos L."/>
            <person name="Chen L."/>
            <person name="Duong T.A."/>
            <person name="Gao Y."/>
            <person name="Hammerbacher A."/>
            <person name="Kikkert J.R."/>
            <person name="Li Y."/>
            <person name="Li H."/>
            <person name="Li K."/>
            <person name="Li Q."/>
            <person name="Liu X."/>
            <person name="Ma X."/>
            <person name="Naidoo K."/>
            <person name="Pethybridge S.J."/>
            <person name="Sun J."/>
            <person name="Steenkamp E.T."/>
            <person name="van der Nest M.A."/>
            <person name="van Wyk S."/>
            <person name="Wingfield M.J."/>
            <person name="Xiong C."/>
            <person name="Yue Q."/>
            <person name="Zhang X."/>
        </authorList>
    </citation>
    <scope>NUCLEOTIDE SEQUENCE [LARGE SCALE GENOMIC DNA]</scope>
    <source>
        <strain evidence="2 3">BP5796</strain>
    </source>
</reference>
<feature type="transmembrane region" description="Helical" evidence="1">
    <location>
        <begin position="46"/>
        <end position="68"/>
    </location>
</feature>
<dbReference type="InterPro" id="IPR036291">
    <property type="entry name" value="NAD(P)-bd_dom_sf"/>
</dbReference>
<proteinExistence type="predicted"/>
<keyword evidence="1" id="KW-0472">Membrane</keyword>
<evidence type="ECO:0000256" key="1">
    <source>
        <dbReference type="SAM" id="Phobius"/>
    </source>
</evidence>
<evidence type="ECO:0000313" key="3">
    <source>
        <dbReference type="Proteomes" id="UP000256328"/>
    </source>
</evidence>
<sequence length="419" mass="48235">MSFCTSTVSTSAMFNTALQGTFEVFHSIQPLRHIYTIFTKSSPQVTVLYCFWLYFAGSFTFDIVHYLLHQCSKSSFKILRSLGYLHQVHHFYFNSRLKFNEKYHWQNTCLELPLELACQICGAWLGWLIAHTVGFTEEEYPIWDLFVFLVVVQSVRVLVVIVENGHDSHHISYEPMVPKDNRWFLVGPQYHALHHVDPNAYIGSTIRLFDWILGTGSSLRSRRITMTGSSGAFGQAMRNQLIAEGAKSIQELKFRTDWTYDDYQSVVPILINTDILILAHGSNSDDSLKANCESMIELIEIFKQNRKAKSANDMLLPEVWYVGSEAELHPLWGSPTMQSYSRSKRAFVPYARHLYSDPSLLYRHIVPSSFNSSMGSAIVSAEWAARVAMWWIKRGARYVPVTYTGLAYINYFKFRFGKD</sequence>
<evidence type="ECO:0008006" key="4">
    <source>
        <dbReference type="Google" id="ProtNLM"/>
    </source>
</evidence>
<dbReference type="Proteomes" id="UP000256328">
    <property type="component" value="Unassembled WGS sequence"/>
</dbReference>
<protein>
    <recommendedName>
        <fullName evidence="4">Fatty acid hydroxylase domain-containing protein</fullName>
    </recommendedName>
</protein>
<dbReference type="SUPFAM" id="SSF51735">
    <property type="entry name" value="NAD(P)-binding Rossmann-fold domains"/>
    <property type="match status" value="1"/>
</dbReference>
<gene>
    <name evidence="2" type="ORF">BP5796_12079</name>
</gene>
<dbReference type="AlphaFoldDB" id="A0A3D8QBC8"/>
<evidence type="ECO:0000313" key="2">
    <source>
        <dbReference type="EMBL" id="RDW59155.1"/>
    </source>
</evidence>
<dbReference type="OrthoDB" id="4350666at2759"/>
<comment type="caution">
    <text evidence="2">The sequence shown here is derived from an EMBL/GenBank/DDBJ whole genome shotgun (WGS) entry which is preliminary data.</text>
</comment>
<keyword evidence="3" id="KW-1185">Reference proteome</keyword>
<accession>A0A3D8QBC8</accession>
<name>A0A3D8QBC8_9HELO</name>
<keyword evidence="1" id="KW-0812">Transmembrane</keyword>
<dbReference type="EMBL" id="PDLN01000020">
    <property type="protein sequence ID" value="RDW59155.1"/>
    <property type="molecule type" value="Genomic_DNA"/>
</dbReference>